<organism evidence="2">
    <name type="scientific">Herbaspirillum huttiense subsp. nephrolepidis</name>
    <dbReference type="NCBI Taxonomy" id="3075126"/>
    <lineage>
        <taxon>Bacteria</taxon>
        <taxon>Pseudomonadati</taxon>
        <taxon>Pseudomonadota</taxon>
        <taxon>Betaproteobacteria</taxon>
        <taxon>Burkholderiales</taxon>
        <taxon>Oxalobacteraceae</taxon>
        <taxon>Herbaspirillum</taxon>
    </lineage>
</organism>
<accession>A0AAE4GAC8</accession>
<protein>
    <submittedName>
        <fullName evidence="2">DUF4123 domain-containing protein</fullName>
    </submittedName>
</protein>
<dbReference type="RefSeq" id="WP_310837754.1">
    <property type="nucleotide sequence ID" value="NZ_JAVLSM010000008.1"/>
</dbReference>
<gene>
    <name evidence="2" type="ORF">RJN63_15095</name>
</gene>
<dbReference type="AlphaFoldDB" id="A0AAE4GAC8"/>
<dbReference type="InterPro" id="IPR025391">
    <property type="entry name" value="DUF4123"/>
</dbReference>
<sequence>MRTPLPHGRIKPLPQPLAGEQLHVLVDGVHFAEMNFSVRLAEQPGATSLFAGTEEESLMEGGPWLLAVQRQSYALCRQLIALERSRSAVSWIYAALDTAALAMHLQARLNLRLPDGRSALVRFWDPRVLATLARRLDDAQRNAFFHSIRQWHFVVDGRPVHIGRDHD</sequence>
<dbReference type="EMBL" id="JAVRAA010000007">
    <property type="protein sequence ID" value="MDT0338169.1"/>
    <property type="molecule type" value="Genomic_DNA"/>
</dbReference>
<feature type="domain" description="DUF4123" evidence="1">
    <location>
        <begin position="24"/>
        <end position="143"/>
    </location>
</feature>
<evidence type="ECO:0000259" key="1">
    <source>
        <dbReference type="Pfam" id="PF13503"/>
    </source>
</evidence>
<dbReference type="Pfam" id="PF13503">
    <property type="entry name" value="DUF4123"/>
    <property type="match status" value="1"/>
</dbReference>
<reference evidence="2" key="1">
    <citation type="submission" date="2023-02" db="EMBL/GenBank/DDBJ databases">
        <title>Description of Herbaspirillum huttiense subsp. nephrolepsisexaltata and Herbaspirillum huttiense subsp. lycopersicon.</title>
        <authorList>
            <person name="Poudel M."/>
            <person name="Sharma A."/>
            <person name="Goss E."/>
            <person name="Tapia J.H."/>
            <person name="Harmon C.M."/>
            <person name="Jones J.B."/>
        </authorList>
    </citation>
    <scope>NUCLEOTIDE SEQUENCE</scope>
    <source>
        <strain evidence="2">NC40101</strain>
    </source>
</reference>
<evidence type="ECO:0000313" key="2">
    <source>
        <dbReference type="EMBL" id="MDT0338169.1"/>
    </source>
</evidence>
<comment type="caution">
    <text evidence="2">The sequence shown here is derived from an EMBL/GenBank/DDBJ whole genome shotgun (WGS) entry which is preliminary data.</text>
</comment>
<proteinExistence type="predicted"/>
<name>A0AAE4GAC8_9BURK</name>